<dbReference type="KEGG" id="cox:E0W60_02805"/>
<dbReference type="PANTHER" id="PTHR43855:SF1">
    <property type="entry name" value="THIOSULFATE SULFURTRANSFERASE"/>
    <property type="match status" value="1"/>
</dbReference>
<evidence type="ECO:0000259" key="3">
    <source>
        <dbReference type="PROSITE" id="PS50206"/>
    </source>
</evidence>
<evidence type="ECO:0000256" key="2">
    <source>
        <dbReference type="SAM" id="MobiDB-lite"/>
    </source>
</evidence>
<accession>A0A4P7L509</accession>
<feature type="domain" description="Rhodanese" evidence="3">
    <location>
        <begin position="402"/>
        <end position="490"/>
    </location>
</feature>
<dbReference type="PROSITE" id="PS00380">
    <property type="entry name" value="RHODANESE_1"/>
    <property type="match status" value="1"/>
</dbReference>
<dbReference type="OrthoDB" id="9789585at2"/>
<dbReference type="SMART" id="SM00450">
    <property type="entry name" value="RHOD"/>
    <property type="match status" value="4"/>
</dbReference>
<protein>
    <submittedName>
        <fullName evidence="4">Rhodanese-related sulfurtransferase</fullName>
    </submittedName>
</protein>
<dbReference type="CDD" id="cd01532">
    <property type="entry name" value="4RHOD_Repeat_1"/>
    <property type="match status" value="1"/>
</dbReference>
<evidence type="ECO:0000313" key="4">
    <source>
        <dbReference type="EMBL" id="QBY50165.1"/>
    </source>
</evidence>
<dbReference type="CDD" id="cd01533">
    <property type="entry name" value="4RHOD_Repeat_2"/>
    <property type="match status" value="1"/>
</dbReference>
<sequence length="542" mass="58296">MTIQHATQAAATAIPIFTRAQVRQALLAGAEIALIDVREEDPFAQAHPLWAANFPLSKLELEAWPRIPRRDTLIVVYGEHAGEDLAPRAAAVLQTLGYTNVHRLEGGLAAWIAEGGEVFRDVNVPSKSFGEVVEAERHTPSLSAEEVQALIDSKSDAVIVDARRFDEYQTMSIPTATSVPGAELVLRVRELAPDPRTRVIVNCAGRTRSIIGTQSLVNAGIPNPVAALRNGTIGWTLAGQQLDHGASRRAPAEVSSGNRDSARSGAREIADRAGVRRIALGALASLEEPGRTVYRFDVRTPEEFADGHLPGFVNAPGGQLVQETDHNAPVRGARIVLADDDDVRAGMTGSWLAQMGWEVWVVEPADAAERGESGAVAADVPVPPAVPAVAPAELAAWLDEDADGSTVVLDFTASANYVKRHIPGAYFVIRAQLADALARIPQARRYVLTCGSSLLARFAAADLQRLTDAEVVVLEGGTQAWIAAGLPLESGETHLASERTDRYRRPYEGTDNPREAMQGYLDWEFGLIAQLERDGTHGFRVV</sequence>
<dbReference type="InterPro" id="IPR001307">
    <property type="entry name" value="Thiosulphate_STrfase_CS"/>
</dbReference>
<feature type="region of interest" description="Disordered" evidence="2">
    <location>
        <begin position="244"/>
        <end position="267"/>
    </location>
</feature>
<dbReference type="InterPro" id="IPR001763">
    <property type="entry name" value="Rhodanese-like_dom"/>
</dbReference>
<dbReference type="EMBL" id="CP038634">
    <property type="protein sequence ID" value="QBY50165.1"/>
    <property type="molecule type" value="Genomic_DNA"/>
</dbReference>
<reference evidence="4 5" key="1">
    <citation type="submission" date="2019-03" db="EMBL/GenBank/DDBJ databases">
        <title>Efficiently degradation of phenoxyalkanoic acid herbicides by Cupriavidus oxalaticus strain X32.</title>
        <authorList>
            <person name="Sheng X."/>
        </authorList>
    </citation>
    <scope>NUCLEOTIDE SEQUENCE [LARGE SCALE GENOMIC DNA]</scope>
    <source>
        <strain evidence="4 5">X32</strain>
    </source>
</reference>
<dbReference type="PROSITE" id="PS50206">
    <property type="entry name" value="RHODANESE_3"/>
    <property type="match status" value="4"/>
</dbReference>
<evidence type="ECO:0000256" key="1">
    <source>
        <dbReference type="ARBA" id="ARBA00022737"/>
    </source>
</evidence>
<dbReference type="InterPro" id="IPR036873">
    <property type="entry name" value="Rhodanese-like_dom_sf"/>
</dbReference>
<dbReference type="STRING" id="1349762.GCA_001592245_03491"/>
<dbReference type="GO" id="GO:0004792">
    <property type="term" value="F:thiosulfate-cyanide sulfurtransferase activity"/>
    <property type="evidence" value="ECO:0007669"/>
    <property type="project" value="InterPro"/>
</dbReference>
<feature type="domain" description="Rhodanese" evidence="3">
    <location>
        <begin position="153"/>
        <end position="244"/>
    </location>
</feature>
<evidence type="ECO:0000313" key="5">
    <source>
        <dbReference type="Proteomes" id="UP000295294"/>
    </source>
</evidence>
<dbReference type="CDD" id="cd01535">
    <property type="entry name" value="4RHOD_Repeat_4"/>
    <property type="match status" value="1"/>
</dbReference>
<feature type="domain" description="Rhodanese" evidence="3">
    <location>
        <begin position="297"/>
        <end position="375"/>
    </location>
</feature>
<dbReference type="AlphaFoldDB" id="A0A4P7L509"/>
<feature type="domain" description="Rhodanese" evidence="3">
    <location>
        <begin position="28"/>
        <end position="120"/>
    </location>
</feature>
<dbReference type="RefSeq" id="WP_135702945.1">
    <property type="nucleotide sequence ID" value="NZ_CP038634.1"/>
</dbReference>
<name>A0A4P7L509_9BURK</name>
<dbReference type="SUPFAM" id="SSF52821">
    <property type="entry name" value="Rhodanese/Cell cycle control phosphatase"/>
    <property type="match status" value="4"/>
</dbReference>
<dbReference type="Proteomes" id="UP000295294">
    <property type="component" value="Chromosome 1"/>
</dbReference>
<dbReference type="Pfam" id="PF00581">
    <property type="entry name" value="Rhodanese"/>
    <property type="match status" value="4"/>
</dbReference>
<proteinExistence type="predicted"/>
<dbReference type="Gene3D" id="3.40.250.10">
    <property type="entry name" value="Rhodanese-like domain"/>
    <property type="match status" value="4"/>
</dbReference>
<keyword evidence="1" id="KW-0677">Repeat</keyword>
<dbReference type="CDD" id="cd01534">
    <property type="entry name" value="4RHOD_Repeat_3"/>
    <property type="match status" value="1"/>
</dbReference>
<gene>
    <name evidence="4" type="ORF">E0W60_02805</name>
</gene>
<organism evidence="4 5">
    <name type="scientific">Cupriavidus oxalaticus</name>
    <dbReference type="NCBI Taxonomy" id="96344"/>
    <lineage>
        <taxon>Bacteria</taxon>
        <taxon>Pseudomonadati</taxon>
        <taxon>Pseudomonadota</taxon>
        <taxon>Betaproteobacteria</taxon>
        <taxon>Burkholderiales</taxon>
        <taxon>Burkholderiaceae</taxon>
        <taxon>Cupriavidus</taxon>
    </lineage>
</organism>
<dbReference type="PANTHER" id="PTHR43855">
    <property type="entry name" value="THIOSULFATE SULFURTRANSFERASE"/>
    <property type="match status" value="1"/>
</dbReference>
<keyword evidence="4" id="KW-0808">Transferase</keyword>
<dbReference type="InterPro" id="IPR051126">
    <property type="entry name" value="Thiosulfate_sulfurtransferase"/>
</dbReference>